<dbReference type="Proteomes" id="UP000767854">
    <property type="component" value="Unassembled WGS sequence"/>
</dbReference>
<accession>A0ABS2MT23</accession>
<protein>
    <submittedName>
        <fullName evidence="1">Uncharacterized protein (TIGR04540 family)</fullName>
    </submittedName>
</protein>
<dbReference type="EMBL" id="JAFBDT010000020">
    <property type="protein sequence ID" value="MBM7562505.1"/>
    <property type="molecule type" value="Genomic_DNA"/>
</dbReference>
<evidence type="ECO:0000313" key="1">
    <source>
        <dbReference type="EMBL" id="MBM7562505.1"/>
    </source>
</evidence>
<organism evidence="1 2">
    <name type="scientific">Fusibacter tunisiensis</name>
    <dbReference type="NCBI Taxonomy" id="1008308"/>
    <lineage>
        <taxon>Bacteria</taxon>
        <taxon>Bacillati</taxon>
        <taxon>Bacillota</taxon>
        <taxon>Clostridia</taxon>
        <taxon>Eubacteriales</taxon>
        <taxon>Eubacteriales Family XII. Incertae Sedis</taxon>
        <taxon>Fusibacter</taxon>
    </lineage>
</organism>
<comment type="caution">
    <text evidence="1">The sequence shown here is derived from an EMBL/GenBank/DDBJ whole genome shotgun (WGS) entry which is preliminary data.</text>
</comment>
<dbReference type="NCBIfam" id="TIGR04540">
    <property type="entry name" value="CLB_0814_fam"/>
    <property type="match status" value="1"/>
</dbReference>
<name>A0ABS2MT23_9FIRM</name>
<reference evidence="1 2" key="1">
    <citation type="submission" date="2021-01" db="EMBL/GenBank/DDBJ databases">
        <title>Genomic Encyclopedia of Type Strains, Phase IV (KMG-IV): sequencing the most valuable type-strain genomes for metagenomic binning, comparative biology and taxonomic classification.</title>
        <authorList>
            <person name="Goeker M."/>
        </authorList>
    </citation>
    <scope>NUCLEOTIDE SEQUENCE [LARGE SCALE GENOMIC DNA]</scope>
    <source>
        <strain evidence="1 2">DSM 24436</strain>
    </source>
</reference>
<keyword evidence="2" id="KW-1185">Reference proteome</keyword>
<evidence type="ECO:0000313" key="2">
    <source>
        <dbReference type="Proteomes" id="UP000767854"/>
    </source>
</evidence>
<sequence length="82" mass="9719">MEIKTFYKTQRELAVVLNKLIDAYWNNEIPEEFLFEKVKLLNTNNPGKITKYDEYTAIIKQQCGKRRLEVIDLVLNIANLEE</sequence>
<gene>
    <name evidence="1" type="ORF">JOC49_002066</name>
</gene>
<dbReference type="RefSeq" id="WP_204664934.1">
    <property type="nucleotide sequence ID" value="NZ_JAFBDT010000020.1"/>
</dbReference>
<proteinExistence type="predicted"/>
<dbReference type="InterPro" id="IPR030902">
    <property type="entry name" value="CLB_0814_fam"/>
</dbReference>